<evidence type="ECO:0000313" key="1">
    <source>
        <dbReference type="EMBL" id="MEE2059728.1"/>
    </source>
</evidence>
<accession>A0ABU7LDV6</accession>
<dbReference type="Proteomes" id="UP001336020">
    <property type="component" value="Unassembled WGS sequence"/>
</dbReference>
<gene>
    <name evidence="1" type="ORF">Q7514_19600</name>
</gene>
<dbReference type="RefSeq" id="WP_330134942.1">
    <property type="nucleotide sequence ID" value="NZ_JAUTXY010000009.1"/>
</dbReference>
<dbReference type="EMBL" id="JAUTXY010000009">
    <property type="protein sequence ID" value="MEE2059728.1"/>
    <property type="molecule type" value="Genomic_DNA"/>
</dbReference>
<evidence type="ECO:0000313" key="2">
    <source>
        <dbReference type="Proteomes" id="UP001336020"/>
    </source>
</evidence>
<sequence>MTSERAAFAIEVTDPQPGCSVLVIGADTTADAFAVRVGPGGVIRTSVTLADATGASDLVCAFGVPEFRGSDVSRLAGIPDLLGTAGQLWVFDSPGHGDSAGQLSMQISTTLSRAGLAIVDILEGRCVIALCAMVKG</sequence>
<proteinExistence type="predicted"/>
<reference evidence="1 2" key="1">
    <citation type="submission" date="2023-07" db="EMBL/GenBank/DDBJ databases">
        <authorList>
            <person name="Girao M."/>
            <person name="Carvalho M.F."/>
        </authorList>
    </citation>
    <scope>NUCLEOTIDE SEQUENCE [LARGE SCALE GENOMIC DNA]</scope>
    <source>
        <strain evidence="1 2">YIM65754</strain>
    </source>
</reference>
<comment type="caution">
    <text evidence="1">The sequence shown here is derived from an EMBL/GenBank/DDBJ whole genome shotgun (WGS) entry which is preliminary data.</text>
</comment>
<protein>
    <submittedName>
        <fullName evidence="1">Uncharacterized protein</fullName>
    </submittedName>
</protein>
<name>A0ABU7LDV6_9NOCA</name>
<organism evidence="1 2">
    <name type="scientific">Rhodococcus artemisiae</name>
    <dbReference type="NCBI Taxonomy" id="714159"/>
    <lineage>
        <taxon>Bacteria</taxon>
        <taxon>Bacillati</taxon>
        <taxon>Actinomycetota</taxon>
        <taxon>Actinomycetes</taxon>
        <taxon>Mycobacteriales</taxon>
        <taxon>Nocardiaceae</taxon>
        <taxon>Rhodococcus</taxon>
    </lineage>
</organism>
<keyword evidence="2" id="KW-1185">Reference proteome</keyword>